<dbReference type="EMBL" id="CP043431">
    <property type="protein sequence ID" value="QNT64808.1"/>
    <property type="molecule type" value="Genomic_DNA"/>
</dbReference>
<keyword evidence="2" id="KW-1185">Reference proteome</keyword>
<dbReference type="Proteomes" id="UP000516446">
    <property type="component" value="Chromosome"/>
</dbReference>
<proteinExistence type="predicted"/>
<evidence type="ECO:0000313" key="2">
    <source>
        <dbReference type="Proteomes" id="UP000516446"/>
    </source>
</evidence>
<reference evidence="1 2" key="1">
    <citation type="submission" date="2019-08" db="EMBL/GenBank/DDBJ databases">
        <authorList>
            <person name="Chang H.C."/>
            <person name="Mun S.Y."/>
        </authorList>
    </citation>
    <scope>NUCLEOTIDE SEQUENCE [LARGE SCALE GENOMIC DNA]</scope>
    <source>
        <strain evidence="1 2">SK</strain>
    </source>
</reference>
<evidence type="ECO:0000313" key="1">
    <source>
        <dbReference type="EMBL" id="QNT64808.1"/>
    </source>
</evidence>
<dbReference type="OMA" id="NWIILWL"/>
<protein>
    <submittedName>
        <fullName evidence="1">Uncharacterized protein</fullName>
    </submittedName>
</protein>
<sequence length="100" mass="12048">MNKPWENFKYNPFNRKKTLSAEEETESVFEQLKRYSGEDLKKPLTRAENRLTHKGKFEIDPETRKLTPTGKTDRLKYRLNWIILWLVLGCVITWLVLFFL</sequence>
<dbReference type="AlphaFoldDB" id="A0A7H1MMX2"/>
<dbReference type="RefSeq" id="WP_006845153.1">
    <property type="nucleotide sequence ID" value="NZ_CP026847.1"/>
</dbReference>
<accession>A0A7H1MMX2</accession>
<organism evidence="1 2">
    <name type="scientific">Weissella koreensis</name>
    <dbReference type="NCBI Taxonomy" id="165096"/>
    <lineage>
        <taxon>Bacteria</taxon>
        <taxon>Bacillati</taxon>
        <taxon>Bacillota</taxon>
        <taxon>Bacilli</taxon>
        <taxon>Lactobacillales</taxon>
        <taxon>Lactobacillaceae</taxon>
        <taxon>Weissella</taxon>
    </lineage>
</organism>
<gene>
    <name evidence="1" type="ORF">FY536_05950</name>
</gene>
<name>A0A7H1MMX2_9LACO</name>